<dbReference type="InterPro" id="IPR001611">
    <property type="entry name" value="Leu-rich_rpt"/>
</dbReference>
<dbReference type="AlphaFoldDB" id="A0A199VGG6"/>
<evidence type="ECO:0000313" key="4">
    <source>
        <dbReference type="EMBL" id="OAY76194.1"/>
    </source>
</evidence>
<accession>A0A199VGG6</accession>
<sequence>MHLKFKRKMAHRMKELRENIDKIAKQKDTFGLAEAGTVRQAEFKRPEACSLVDVKKIVGRDDDKEKIVSITVMRRLRTLQFRESGSPIMNFYSEAKWLRLLDLHDSEISMLPSSISKLKLLRYLNLSENSIQELPKSIASLCNLQTLNLSGCQKIRTLPKFLGRLTNLRSLDLSDCSSLTIPDSISNLQNLYALNLSNCQEVISLEPICHLQNLHYLYLTGLYYLETLPESIGSLQNLRILDLCHCQCPQLRPEPCLPPSVEHLTISRISSENLSLILEHATPLDGRDAAVSLQPPPNKVLRNLTIRECQQLSCLPQSLRSLTFLQRLVIRHCKDLERIEDWLGELSDLQYLEILGCRSLRYFPAHKMTALQELQIHSCPLLFDAAGQFVDTTIDHIKYVKVNIRKYSYGEEGSSSSEEEEKKSWTSCWSRSNWLARRA</sequence>
<dbReference type="PANTHER" id="PTHR36766">
    <property type="entry name" value="PLANT BROAD-SPECTRUM MILDEW RESISTANCE PROTEIN RPW8"/>
    <property type="match status" value="1"/>
</dbReference>
<reference evidence="4 5" key="1">
    <citation type="journal article" date="2016" name="DNA Res.">
        <title>The draft genome of MD-2 pineapple using hybrid error correction of long reads.</title>
        <authorList>
            <person name="Redwan R.M."/>
            <person name="Saidin A."/>
            <person name="Kumar S.V."/>
        </authorList>
    </citation>
    <scope>NUCLEOTIDE SEQUENCE [LARGE SCALE GENOMIC DNA]</scope>
    <source>
        <strain evidence="5">cv. MD2</strain>
        <tissue evidence="4">Leaf</tissue>
    </source>
</reference>
<dbReference type="PROSITE" id="PS51450">
    <property type="entry name" value="LRR"/>
    <property type="match status" value="1"/>
</dbReference>
<organism evidence="4 5">
    <name type="scientific">Ananas comosus</name>
    <name type="common">Pineapple</name>
    <name type="synonym">Ananas ananas</name>
    <dbReference type="NCBI Taxonomy" id="4615"/>
    <lineage>
        <taxon>Eukaryota</taxon>
        <taxon>Viridiplantae</taxon>
        <taxon>Streptophyta</taxon>
        <taxon>Embryophyta</taxon>
        <taxon>Tracheophyta</taxon>
        <taxon>Spermatophyta</taxon>
        <taxon>Magnoliopsida</taxon>
        <taxon>Liliopsida</taxon>
        <taxon>Poales</taxon>
        <taxon>Bromeliaceae</taxon>
        <taxon>Bromelioideae</taxon>
        <taxon>Ananas</taxon>
    </lineage>
</organism>
<dbReference type="SUPFAM" id="SSF52058">
    <property type="entry name" value="L domain-like"/>
    <property type="match status" value="1"/>
</dbReference>
<dbReference type="Gene3D" id="3.80.10.10">
    <property type="entry name" value="Ribonuclease Inhibitor"/>
    <property type="match status" value="2"/>
</dbReference>
<proteinExistence type="predicted"/>
<feature type="domain" description="Disease resistance R13L4/SHOC-2-like LRR" evidence="3">
    <location>
        <begin position="76"/>
        <end position="197"/>
    </location>
</feature>
<dbReference type="Pfam" id="PF23598">
    <property type="entry name" value="LRR_14"/>
    <property type="match status" value="1"/>
</dbReference>
<evidence type="ECO:0000259" key="3">
    <source>
        <dbReference type="Pfam" id="PF23598"/>
    </source>
</evidence>
<feature type="region of interest" description="Disordered" evidence="2">
    <location>
        <begin position="412"/>
        <end position="439"/>
    </location>
</feature>
<evidence type="ECO:0000256" key="2">
    <source>
        <dbReference type="SAM" id="MobiDB-lite"/>
    </source>
</evidence>
<dbReference type="PANTHER" id="PTHR36766:SF40">
    <property type="entry name" value="DISEASE RESISTANCE PROTEIN RGA3"/>
    <property type="match status" value="1"/>
</dbReference>
<evidence type="ECO:0000313" key="5">
    <source>
        <dbReference type="Proteomes" id="UP000092600"/>
    </source>
</evidence>
<dbReference type="InterPro" id="IPR032675">
    <property type="entry name" value="LRR_dom_sf"/>
</dbReference>
<evidence type="ECO:0000256" key="1">
    <source>
        <dbReference type="ARBA" id="ARBA00022737"/>
    </source>
</evidence>
<dbReference type="EMBL" id="LSRQ01001888">
    <property type="protein sequence ID" value="OAY76194.1"/>
    <property type="molecule type" value="Genomic_DNA"/>
</dbReference>
<comment type="caution">
    <text evidence="4">The sequence shown here is derived from an EMBL/GenBank/DDBJ whole genome shotgun (WGS) entry which is preliminary data.</text>
</comment>
<dbReference type="STRING" id="4615.A0A199VGG6"/>
<keyword evidence="1" id="KW-0677">Repeat</keyword>
<gene>
    <name evidence="4" type="ORF">ACMD2_04530</name>
</gene>
<name>A0A199VGG6_ANACO</name>
<protein>
    <submittedName>
        <fullName evidence="4">Disease resistance protein TAO1</fullName>
    </submittedName>
</protein>
<dbReference type="Proteomes" id="UP000092600">
    <property type="component" value="Unassembled WGS sequence"/>
</dbReference>
<dbReference type="InterPro" id="IPR055414">
    <property type="entry name" value="LRR_R13L4/SHOC2-like"/>
</dbReference>